<feature type="compositionally biased region" description="Basic and acidic residues" evidence="5">
    <location>
        <begin position="59"/>
        <end position="99"/>
    </location>
</feature>
<reference evidence="7" key="1">
    <citation type="submission" date="2015-11" db="EMBL/GenBank/DDBJ databases">
        <title>De novo transcriptome assembly of four potential Pierce s Disease insect vectors from Arizona vineyards.</title>
        <authorList>
            <person name="Tassone E.E."/>
        </authorList>
    </citation>
    <scope>NUCLEOTIDE SEQUENCE</scope>
</reference>
<evidence type="ECO:0000256" key="2">
    <source>
        <dbReference type="ARBA" id="ARBA00022694"/>
    </source>
</evidence>
<dbReference type="Gene3D" id="3.30.2350.20">
    <property type="entry name" value="TruD, catalytic domain"/>
    <property type="match status" value="2"/>
</dbReference>
<organism evidence="7">
    <name type="scientific">Homalodisca liturata</name>
    <dbReference type="NCBI Taxonomy" id="320908"/>
    <lineage>
        <taxon>Eukaryota</taxon>
        <taxon>Metazoa</taxon>
        <taxon>Ecdysozoa</taxon>
        <taxon>Arthropoda</taxon>
        <taxon>Hexapoda</taxon>
        <taxon>Insecta</taxon>
        <taxon>Pterygota</taxon>
        <taxon>Neoptera</taxon>
        <taxon>Paraneoptera</taxon>
        <taxon>Hemiptera</taxon>
        <taxon>Auchenorrhyncha</taxon>
        <taxon>Membracoidea</taxon>
        <taxon>Cicadellidae</taxon>
        <taxon>Cicadellinae</taxon>
        <taxon>Proconiini</taxon>
        <taxon>Homalodisca</taxon>
    </lineage>
</organism>
<dbReference type="InterPro" id="IPR011760">
    <property type="entry name" value="PsdUridine_synth_TruD_insert"/>
</dbReference>
<dbReference type="GO" id="GO:0009982">
    <property type="term" value="F:pseudouridine synthase activity"/>
    <property type="evidence" value="ECO:0007669"/>
    <property type="project" value="InterPro"/>
</dbReference>
<feature type="region of interest" description="Disordered" evidence="5">
    <location>
        <begin position="683"/>
        <end position="714"/>
    </location>
</feature>
<evidence type="ECO:0000259" key="6">
    <source>
        <dbReference type="PROSITE" id="PS50984"/>
    </source>
</evidence>
<keyword evidence="2" id="KW-0819">tRNA processing</keyword>
<accession>A0A1B6IYA9</accession>
<proteinExistence type="inferred from homology"/>
<dbReference type="GO" id="GO:0008033">
    <property type="term" value="P:tRNA processing"/>
    <property type="evidence" value="ECO:0007669"/>
    <property type="project" value="UniProtKB-KW"/>
</dbReference>
<dbReference type="SUPFAM" id="SSF55120">
    <property type="entry name" value="Pseudouridine synthase"/>
    <property type="match status" value="1"/>
</dbReference>
<dbReference type="InterPro" id="IPR042214">
    <property type="entry name" value="TruD_catalytic"/>
</dbReference>
<feature type="compositionally biased region" description="Basic and acidic residues" evidence="5">
    <location>
        <begin position="504"/>
        <end position="519"/>
    </location>
</feature>
<evidence type="ECO:0000256" key="3">
    <source>
        <dbReference type="ARBA" id="ARBA00023235"/>
    </source>
</evidence>
<dbReference type="PANTHER" id="PTHR13326:SF31">
    <property type="entry name" value="PSEUDOURIDYLATE SYNTHASE 7 HOMOLOG"/>
    <property type="match status" value="1"/>
</dbReference>
<dbReference type="Pfam" id="PF01142">
    <property type="entry name" value="TruD"/>
    <property type="match status" value="1"/>
</dbReference>
<dbReference type="InterPro" id="IPR001656">
    <property type="entry name" value="PsdUridine_synth_TruD"/>
</dbReference>
<evidence type="ECO:0000256" key="4">
    <source>
        <dbReference type="ARBA" id="ARBA00036943"/>
    </source>
</evidence>
<keyword evidence="3" id="KW-0413">Isomerase</keyword>
<feature type="region of interest" description="Disordered" evidence="5">
    <location>
        <begin position="504"/>
        <end position="535"/>
    </location>
</feature>
<dbReference type="GO" id="GO:0001522">
    <property type="term" value="P:pseudouridine synthesis"/>
    <property type="evidence" value="ECO:0007669"/>
    <property type="project" value="InterPro"/>
</dbReference>
<sequence length="786" mass="90130">MEENSPPKSEDKPFSVLARFRQLKKEKEHTPTTTSAENDTLPTTSGTVFQTSKGSNKNSSERDFEKRDGVINERRTFRGKRSLHENSVKSDNRLPGDLHLSQHESDVGITEFIRDGPGFEVIIKHRYTDFQVNEIDLSGNVVKLTSTDLLGVNSASETLSEEEDPTIMSPEQWAALKEVSEKSLPTTVNIDVTNLDKDQRQRIHKAVKRRFGTRVYSNTKEIDGKKIMLIGHASGDSNHRFCSWPKERPEYLHFVMYKENIEMSEVVTVLSRYTRFKPNRFGYAGNKDKRAVTTQQMCVRRGDCQRFTSCKNLRAIAVGNYSYKWENLRLGDLNGNRFKIVLRHIKASDSVIEEAVHQFKTSGFINYFGLQRFGQSALVPTYTIGKAILKNDWKLAVELILKPRPGESCYRDVKEARDTWWKTRDASEALKPLTRKDKTIEGKILVGLKKHGPNAYQNAFDNLPRHTVTLYLHSYQSLIWNKIVSRRIKQFGLKVLPGDLVRADPELSKDEDPVEADGKDDSEEEEEKRDLSEFESGYSSKVKVRPLTAQEAETANIMDVMYPLPGDDIRLPDNEVGSWYAELLQEDGNSMDCFRKVNKKYGMHGSYRTMLERAEDVSWQTVRYSDHDEDIIQSDFEIMNGKAPPRQDPEGPYKALIIEFNLKVCSYATMALRELAKCETSTSSQAMLTKQARQEDMAKKRQKLDKDEGQSQEMEVETVVVENHTSSKTVEQCPKSVMETEEICTESQRDDDDHRTRELKEITMREAVGDNLINKYIESDYHLSVI</sequence>
<feature type="compositionally biased region" description="Polar residues" evidence="5">
    <location>
        <begin position="31"/>
        <end position="58"/>
    </location>
</feature>
<evidence type="ECO:0000256" key="5">
    <source>
        <dbReference type="SAM" id="MobiDB-lite"/>
    </source>
</evidence>
<evidence type="ECO:0000313" key="7">
    <source>
        <dbReference type="EMBL" id="JAS91886.1"/>
    </source>
</evidence>
<protein>
    <recommendedName>
        <fullName evidence="6">TRUD domain-containing protein</fullName>
    </recommendedName>
</protein>
<comment type="similarity">
    <text evidence="1">Belongs to the pseudouridine synthase TruD family.</text>
</comment>
<name>A0A1B6IYA9_9HEMI</name>
<evidence type="ECO:0000256" key="1">
    <source>
        <dbReference type="ARBA" id="ARBA00007953"/>
    </source>
</evidence>
<dbReference type="GO" id="GO:0005634">
    <property type="term" value="C:nucleus"/>
    <property type="evidence" value="ECO:0007669"/>
    <property type="project" value="TreeGrafter"/>
</dbReference>
<dbReference type="AlphaFoldDB" id="A0A1B6IYA9"/>
<feature type="compositionally biased region" description="Basic and acidic residues" evidence="5">
    <location>
        <begin position="692"/>
        <end position="709"/>
    </location>
</feature>
<feature type="region of interest" description="Disordered" evidence="5">
    <location>
        <begin position="1"/>
        <end position="99"/>
    </location>
</feature>
<dbReference type="InterPro" id="IPR020103">
    <property type="entry name" value="PsdUridine_synth_cat_dom_sf"/>
</dbReference>
<dbReference type="EMBL" id="GECU01015820">
    <property type="protein sequence ID" value="JAS91886.1"/>
    <property type="molecule type" value="Transcribed_RNA"/>
</dbReference>
<feature type="domain" description="TRUD" evidence="6">
    <location>
        <begin position="363"/>
        <end position="613"/>
    </location>
</feature>
<dbReference type="PANTHER" id="PTHR13326">
    <property type="entry name" value="TRNA PSEUDOURIDINE SYNTHASE D"/>
    <property type="match status" value="1"/>
</dbReference>
<comment type="catalytic activity">
    <reaction evidence="4">
        <text>a uridine in tRNA = a pseudouridine in tRNA</text>
        <dbReference type="Rhea" id="RHEA:54572"/>
        <dbReference type="Rhea" id="RHEA-COMP:13339"/>
        <dbReference type="Rhea" id="RHEA-COMP:13934"/>
        <dbReference type="ChEBI" id="CHEBI:65314"/>
        <dbReference type="ChEBI" id="CHEBI:65315"/>
    </reaction>
</comment>
<dbReference type="GO" id="GO:0003723">
    <property type="term" value="F:RNA binding"/>
    <property type="evidence" value="ECO:0007669"/>
    <property type="project" value="InterPro"/>
</dbReference>
<dbReference type="PROSITE" id="PS50984">
    <property type="entry name" value="TRUD"/>
    <property type="match status" value="1"/>
</dbReference>
<gene>
    <name evidence="7" type="ORF">g.13104</name>
</gene>
<dbReference type="CDD" id="cd02576">
    <property type="entry name" value="PseudoU_synth_ScPUS7"/>
    <property type="match status" value="1"/>
</dbReference>
<dbReference type="NCBIfam" id="TIGR00094">
    <property type="entry name" value="tRNA_TruD_broad"/>
    <property type="match status" value="1"/>
</dbReference>